<feature type="transmembrane region" description="Helical" evidence="1">
    <location>
        <begin position="12"/>
        <end position="32"/>
    </location>
</feature>
<comment type="caution">
    <text evidence="2">The sequence shown here is derived from an EMBL/GenBank/DDBJ whole genome shotgun (WGS) entry which is preliminary data.</text>
</comment>
<keyword evidence="1" id="KW-0472">Membrane</keyword>
<evidence type="ECO:0000313" key="3">
    <source>
        <dbReference type="Proteomes" id="UP000654367"/>
    </source>
</evidence>
<organism evidence="2 3">
    <name type="scientific">Shewanella saliphila</name>
    <dbReference type="NCBI Taxonomy" id="2282698"/>
    <lineage>
        <taxon>Bacteria</taxon>
        <taxon>Pseudomonadati</taxon>
        <taxon>Pseudomonadota</taxon>
        <taxon>Gammaproteobacteria</taxon>
        <taxon>Alteromonadales</taxon>
        <taxon>Shewanellaceae</taxon>
        <taxon>Shewanella</taxon>
    </lineage>
</organism>
<keyword evidence="1" id="KW-0812">Transmembrane</keyword>
<dbReference type="Proteomes" id="UP000654367">
    <property type="component" value="Unassembled WGS sequence"/>
</dbReference>
<feature type="transmembrane region" description="Helical" evidence="1">
    <location>
        <begin position="76"/>
        <end position="96"/>
    </location>
</feature>
<feature type="transmembrane region" description="Helical" evidence="1">
    <location>
        <begin position="102"/>
        <end position="123"/>
    </location>
</feature>
<accession>A0ABQ2Q5F3</accession>
<evidence type="ECO:0000313" key="2">
    <source>
        <dbReference type="EMBL" id="GGP52615.1"/>
    </source>
</evidence>
<dbReference type="EMBL" id="BMQV01000016">
    <property type="protein sequence ID" value="GGP52615.1"/>
    <property type="molecule type" value="Genomic_DNA"/>
</dbReference>
<reference evidence="3" key="1">
    <citation type="journal article" date="2019" name="Int. J. Syst. Evol. Microbiol.">
        <title>The Global Catalogue of Microorganisms (GCM) 10K type strain sequencing project: providing services to taxonomists for standard genome sequencing and annotation.</title>
        <authorList>
            <consortium name="The Broad Institute Genomics Platform"/>
            <consortium name="The Broad Institute Genome Sequencing Center for Infectious Disease"/>
            <person name="Wu L."/>
            <person name="Ma J."/>
        </authorList>
    </citation>
    <scope>NUCLEOTIDE SEQUENCE [LARGE SCALE GENOMIC DNA]</scope>
    <source>
        <strain evidence="3">JCM 32304</strain>
    </source>
</reference>
<feature type="transmembrane region" description="Helical" evidence="1">
    <location>
        <begin position="44"/>
        <end position="69"/>
    </location>
</feature>
<evidence type="ECO:0000256" key="1">
    <source>
        <dbReference type="SAM" id="Phobius"/>
    </source>
</evidence>
<name>A0ABQ2Q5F3_9GAMM</name>
<gene>
    <name evidence="2" type="ORF">GCM10009409_18650</name>
</gene>
<protein>
    <submittedName>
        <fullName evidence="2">Uncharacterized protein</fullName>
    </submittedName>
</protein>
<keyword evidence="1" id="KW-1133">Transmembrane helix</keyword>
<dbReference type="RefSeq" id="WP_188919725.1">
    <property type="nucleotide sequence ID" value="NZ_BMQV01000016.1"/>
</dbReference>
<sequence>MKGAGGTSGGIGQFFIGLVMMCGGFYMLLNAIKITSSFGLGSHLYHFGGFSLTSGMVMIPFIFGVGMMFYNAKNPFGWLLTFGSLVALIFGVISSINFRFSYMSAFDLIVILVLSIGGLGLFLRSLKAIDNRYPDA</sequence>
<keyword evidence="3" id="KW-1185">Reference proteome</keyword>
<proteinExistence type="predicted"/>